<keyword evidence="1" id="KW-0808">Transferase</keyword>
<evidence type="ECO:0000256" key="1">
    <source>
        <dbReference type="ARBA" id="ARBA00022679"/>
    </source>
</evidence>
<dbReference type="SUPFAM" id="SSF53756">
    <property type="entry name" value="UDP-Glycosyltransferase/glycogen phosphorylase"/>
    <property type="match status" value="1"/>
</dbReference>
<dbReference type="Proteomes" id="UP000791080">
    <property type="component" value="Unassembled WGS sequence"/>
</dbReference>
<reference evidence="3 4" key="1">
    <citation type="submission" date="2022-06" db="EMBL/GenBank/DDBJ databases">
        <title>Genomic Encyclopedia of Type Strains, Phase I: the one thousand microbial genomes (KMG-I) project.</title>
        <authorList>
            <person name="Kyrpides N."/>
        </authorList>
    </citation>
    <scope>NUCLEOTIDE SEQUENCE [LARGE SCALE GENOMIC DNA]</scope>
    <source>
        <strain evidence="3 4">DSM 43889</strain>
    </source>
</reference>
<evidence type="ECO:0000259" key="2">
    <source>
        <dbReference type="Pfam" id="PF00534"/>
    </source>
</evidence>
<dbReference type="InterPro" id="IPR001296">
    <property type="entry name" value="Glyco_trans_1"/>
</dbReference>
<dbReference type="Gene3D" id="3.40.50.2000">
    <property type="entry name" value="Glycogen Phosphorylase B"/>
    <property type="match status" value="2"/>
</dbReference>
<dbReference type="CDD" id="cd03801">
    <property type="entry name" value="GT4_PimA-like"/>
    <property type="match status" value="1"/>
</dbReference>
<feature type="domain" description="Glycosyl transferase family 1" evidence="2">
    <location>
        <begin position="188"/>
        <end position="354"/>
    </location>
</feature>
<proteinExistence type="predicted"/>
<dbReference type="PANTHER" id="PTHR45947:SF3">
    <property type="entry name" value="SULFOQUINOVOSYL TRANSFERASE SQD2"/>
    <property type="match status" value="1"/>
</dbReference>
<sequence>MGRTLVVTNDFPPRRGGIETFVYEVVRRFPGGSVVVLTSRAEGAAEFDRALPFPVVRSPARTLLPTRAVARHAAEVASSHGCDRVWFGAAAPLGLLAGPLRAAGIRRLVASTHGHEVWWASLPGARSALRRVGDGVDVVTYLGDYTRRRIVPVLSARAAAAARRLRPGVDTTVFRPSPEGRVVRDRHGLGERPVVLCVSRLVRIKNQRALVQALPLVRERVPEATLLVVGGGPEEAHLRAIAAARGVEDAVVLAGSVPHGAVAPYYAAADVFAMPCRTRRLGLHPEGLGIVFLEAAASGLPVLVGRSGGAPDTLEDGRTGHLVDGGDVSEVAGRLVDLLVDPERAAAMGRAGRDFARRHWSWDDSFGTLAELLRL</sequence>
<gene>
    <name evidence="3" type="ORF">G443_002027</name>
</gene>
<name>A0ABT1JGY5_ACTCY</name>
<evidence type="ECO:0000313" key="3">
    <source>
        <dbReference type="EMBL" id="MCP2331757.1"/>
    </source>
</evidence>
<protein>
    <submittedName>
        <fullName evidence="3">Phosphatidylinositol alpha-1,6-mannosyltransferase</fullName>
    </submittedName>
</protein>
<evidence type="ECO:0000313" key="4">
    <source>
        <dbReference type="Proteomes" id="UP000791080"/>
    </source>
</evidence>
<dbReference type="EMBL" id="AUBJ02000001">
    <property type="protein sequence ID" value="MCP2331757.1"/>
    <property type="molecule type" value="Genomic_DNA"/>
</dbReference>
<dbReference type="Pfam" id="PF00534">
    <property type="entry name" value="Glycos_transf_1"/>
    <property type="match status" value="1"/>
</dbReference>
<dbReference type="InterPro" id="IPR050194">
    <property type="entry name" value="Glycosyltransferase_grp1"/>
</dbReference>
<keyword evidence="4" id="KW-1185">Reference proteome</keyword>
<organism evidence="3 4">
    <name type="scientific">Actinoalloteichus caeruleus DSM 43889</name>
    <dbReference type="NCBI Taxonomy" id="1120930"/>
    <lineage>
        <taxon>Bacteria</taxon>
        <taxon>Bacillati</taxon>
        <taxon>Actinomycetota</taxon>
        <taxon>Actinomycetes</taxon>
        <taxon>Pseudonocardiales</taxon>
        <taxon>Pseudonocardiaceae</taxon>
        <taxon>Actinoalloteichus</taxon>
        <taxon>Actinoalloteichus cyanogriseus</taxon>
    </lineage>
</organism>
<dbReference type="RefSeq" id="WP_016699383.1">
    <property type="nucleotide sequence ID" value="NZ_AUBJ02000001.1"/>
</dbReference>
<dbReference type="PANTHER" id="PTHR45947">
    <property type="entry name" value="SULFOQUINOVOSYL TRANSFERASE SQD2"/>
    <property type="match status" value="1"/>
</dbReference>
<accession>A0ABT1JGY5</accession>
<comment type="caution">
    <text evidence="3">The sequence shown here is derived from an EMBL/GenBank/DDBJ whole genome shotgun (WGS) entry which is preliminary data.</text>
</comment>